<proteinExistence type="predicted"/>
<dbReference type="InterPro" id="IPR000504">
    <property type="entry name" value="RRM_dom"/>
</dbReference>
<dbReference type="PANTHER" id="PTHR10501">
    <property type="entry name" value="U1 SMALL NUCLEAR RIBONUCLEOPROTEIN A/U2 SMALL NUCLEAR RIBONUCLEOPROTEIN B"/>
    <property type="match status" value="1"/>
</dbReference>
<dbReference type="Gene3D" id="3.30.70.330">
    <property type="match status" value="2"/>
</dbReference>
<feature type="region of interest" description="Disordered" evidence="3">
    <location>
        <begin position="144"/>
        <end position="228"/>
    </location>
</feature>
<feature type="region of interest" description="Disordered" evidence="3">
    <location>
        <begin position="501"/>
        <end position="601"/>
    </location>
</feature>
<dbReference type="STRING" id="50990.A0A4R5XEW0"/>
<gene>
    <name evidence="5" type="ORF">BD410DRAFT_33637</name>
</gene>
<feature type="compositionally biased region" description="Low complexity" evidence="3">
    <location>
        <begin position="194"/>
        <end position="215"/>
    </location>
</feature>
<feature type="region of interest" description="Disordered" evidence="3">
    <location>
        <begin position="981"/>
        <end position="1017"/>
    </location>
</feature>
<feature type="domain" description="RRM" evidence="4">
    <location>
        <begin position="832"/>
        <end position="918"/>
    </location>
</feature>
<feature type="compositionally biased region" description="Polar residues" evidence="3">
    <location>
        <begin position="820"/>
        <end position="831"/>
    </location>
</feature>
<dbReference type="Pfam" id="PF00076">
    <property type="entry name" value="RRM_1"/>
    <property type="match status" value="1"/>
</dbReference>
<dbReference type="FunFam" id="3.30.70.330:FF:000428">
    <property type="entry name" value="Related to WHI3-involved in regulation of cell size"/>
    <property type="match status" value="1"/>
</dbReference>
<accession>A0A4R5XEW0</accession>
<feature type="compositionally biased region" description="Low complexity" evidence="3">
    <location>
        <begin position="677"/>
        <end position="687"/>
    </location>
</feature>
<protein>
    <recommendedName>
        <fullName evidence="4">RRM domain-containing protein</fullName>
    </recommendedName>
</protein>
<evidence type="ECO:0000256" key="1">
    <source>
        <dbReference type="ARBA" id="ARBA00022884"/>
    </source>
</evidence>
<dbReference type="GO" id="GO:0003723">
    <property type="term" value="F:RNA binding"/>
    <property type="evidence" value="ECO:0007669"/>
    <property type="project" value="UniProtKB-UniRule"/>
</dbReference>
<feature type="compositionally biased region" description="Polar residues" evidence="3">
    <location>
        <begin position="795"/>
        <end position="806"/>
    </location>
</feature>
<name>A0A4R5XEW0_9AGAM</name>
<evidence type="ECO:0000256" key="3">
    <source>
        <dbReference type="SAM" id="MobiDB-lite"/>
    </source>
</evidence>
<evidence type="ECO:0000313" key="6">
    <source>
        <dbReference type="Proteomes" id="UP000294933"/>
    </source>
</evidence>
<feature type="compositionally biased region" description="Low complexity" evidence="3">
    <location>
        <begin position="770"/>
        <end position="793"/>
    </location>
</feature>
<dbReference type="SMART" id="SM00360">
    <property type="entry name" value="RRM"/>
    <property type="match status" value="1"/>
</dbReference>
<feature type="region of interest" description="Disordered" evidence="3">
    <location>
        <begin position="624"/>
        <end position="839"/>
    </location>
</feature>
<feature type="compositionally biased region" description="Polar residues" evidence="3">
    <location>
        <begin position="586"/>
        <end position="601"/>
    </location>
</feature>
<dbReference type="InterPro" id="IPR012677">
    <property type="entry name" value="Nucleotide-bd_a/b_plait_sf"/>
</dbReference>
<keyword evidence="6" id="KW-1185">Reference proteome</keyword>
<feature type="region of interest" description="Disordered" evidence="3">
    <location>
        <begin position="1044"/>
        <end position="1067"/>
    </location>
</feature>
<dbReference type="AlphaFoldDB" id="A0A4R5XEW0"/>
<dbReference type="PROSITE" id="PS50102">
    <property type="entry name" value="RRM"/>
    <property type="match status" value="1"/>
</dbReference>
<organism evidence="5 6">
    <name type="scientific">Rickenella mellea</name>
    <dbReference type="NCBI Taxonomy" id="50990"/>
    <lineage>
        <taxon>Eukaryota</taxon>
        <taxon>Fungi</taxon>
        <taxon>Dikarya</taxon>
        <taxon>Basidiomycota</taxon>
        <taxon>Agaricomycotina</taxon>
        <taxon>Agaricomycetes</taxon>
        <taxon>Hymenochaetales</taxon>
        <taxon>Rickenellaceae</taxon>
        <taxon>Rickenella</taxon>
    </lineage>
</organism>
<feature type="compositionally biased region" description="Low complexity" evidence="3">
    <location>
        <begin position="700"/>
        <end position="713"/>
    </location>
</feature>
<evidence type="ECO:0000313" key="5">
    <source>
        <dbReference type="EMBL" id="TDL29641.1"/>
    </source>
</evidence>
<feature type="compositionally biased region" description="Low complexity" evidence="3">
    <location>
        <begin position="534"/>
        <end position="547"/>
    </location>
</feature>
<keyword evidence="1 2" id="KW-0694">RNA-binding</keyword>
<feature type="compositionally biased region" description="Low complexity" evidence="3">
    <location>
        <begin position="624"/>
        <end position="641"/>
    </location>
</feature>
<dbReference type="SUPFAM" id="SSF54928">
    <property type="entry name" value="RNA-binding domain, RBD"/>
    <property type="match status" value="1"/>
</dbReference>
<evidence type="ECO:0000256" key="2">
    <source>
        <dbReference type="PROSITE-ProRule" id="PRU00176"/>
    </source>
</evidence>
<dbReference type="InterPro" id="IPR035979">
    <property type="entry name" value="RBD_domain_sf"/>
</dbReference>
<feature type="compositionally biased region" description="Polar residues" evidence="3">
    <location>
        <begin position="150"/>
        <end position="159"/>
    </location>
</feature>
<dbReference type="EMBL" id="ML170156">
    <property type="protein sequence ID" value="TDL29641.1"/>
    <property type="molecule type" value="Genomic_DNA"/>
</dbReference>
<sequence length="1067" mass="113176">MSSPESPELIYRYSNQPQPRPESPNAHHYQSHNDQFLQQAMYNTNQPPSDFSTLPSDRDLQLQQPVMSNNVDNFQYRNNSVFNNFMPSRIRQQSSANPGSFTNGMSNSFSQPYDITAAEVFGTHQPLPPQHQQSLDSTQGIRGYEYVNGPQHQSSTPSLKSGGGKPSFSDPFGTAGSGSALLQSHQVMKPSLSQTPQQQAQQQQQSYSQNTNQPYMNGLIHTQSQTPYGPHVSSTNVALSGVNGPGIALTNGAGANTSQEEISTIFVVGFPEDMQEREFQNMFTFSPGFEAATLKIPNKDSTAYGPGTSAVTASATAGLRGGAGQYQLNYPQSSFGGSNDPYNLVTVNQGGVVVDARDGTTTSWPSASDDFGRGVSGDLGMGLGGPGVHGQPTVPPRKQIIGFAKFRSRAEALTARDVLQGRRVDIEKGAVLKAEMAKKNLHTKRGVGPLGSLPISMNGGGSGMLPAETIAGMTGIGGLSGLASPGGEALSARERELGALGAMGLGGVGQRRDRVDAPDEDREREQSRRRREMGSISSVGGIGMMISRGPRERAEEDERERERRRKEKENRLRSSNSTAFDAFHSVGQTNGISIRNPSLTNSGSQGSIFSMGNSIMSPTENLSSYFPSSASSQPSASQESYGPDGWPISRRLGSQNANGMLRTMPPDVVTNVPQGPPSSHESSPPHSNVDANYSQLAPHSGSSRSGLSDSGLSQPGSVPSFSPPTNPAHLPHPSLPIRPPRPLSPSNSNESQPDNAEIHRGSAAQVQLPSSSSSSISGGSHSSGSSSIGIEGSMGNMNIGTHQGMISPQLPSPASGGSSGTKNASDQNPPINTLYVGNLPTSPPPAGYLPNHLEDSLRSLFSRCPGFRKLCYRQKSNGPMCFVEFEDVSFATKALNDLYGHQLNGLVKGGIRLSYSKNPLGVRTPTNAVNGNGLQHQQQQAVQQAFGHPTQYAAAQDAFSQRQSNGSILSVDMSAIRNFQRDPQDATSPTSSLYPYAQSPPRFVSPPPSSGFVLTPQANASSFPRSQAFGLSATSSSFSPFGLSSSPFHVSPQPTPADPSEHLSTLS</sequence>
<dbReference type="OrthoDB" id="431169at2759"/>
<feature type="compositionally biased region" description="Basic and acidic residues" evidence="3">
    <location>
        <begin position="510"/>
        <end position="526"/>
    </location>
</feature>
<feature type="compositionally biased region" description="Pro residues" evidence="3">
    <location>
        <begin position="733"/>
        <end position="743"/>
    </location>
</feature>
<evidence type="ECO:0000259" key="4">
    <source>
        <dbReference type="PROSITE" id="PS50102"/>
    </source>
</evidence>
<dbReference type="Proteomes" id="UP000294933">
    <property type="component" value="Unassembled WGS sequence"/>
</dbReference>
<dbReference type="VEuPathDB" id="FungiDB:BD410DRAFT_33637"/>
<feature type="region of interest" description="Disordered" evidence="3">
    <location>
        <begin position="1"/>
        <end position="33"/>
    </location>
</feature>
<reference evidence="5 6" key="1">
    <citation type="submission" date="2018-06" db="EMBL/GenBank/DDBJ databases">
        <title>A transcriptomic atlas of mushroom development highlights an independent origin of complex multicellularity.</title>
        <authorList>
            <consortium name="DOE Joint Genome Institute"/>
            <person name="Krizsan K."/>
            <person name="Almasi E."/>
            <person name="Merenyi Z."/>
            <person name="Sahu N."/>
            <person name="Viragh M."/>
            <person name="Koszo T."/>
            <person name="Mondo S."/>
            <person name="Kiss B."/>
            <person name="Balint B."/>
            <person name="Kues U."/>
            <person name="Barry K."/>
            <person name="Hegedus J.C."/>
            <person name="Henrissat B."/>
            <person name="Johnson J."/>
            <person name="Lipzen A."/>
            <person name="Ohm R."/>
            <person name="Nagy I."/>
            <person name="Pangilinan J."/>
            <person name="Yan J."/>
            <person name="Xiong Y."/>
            <person name="Grigoriev I.V."/>
            <person name="Hibbett D.S."/>
            <person name="Nagy L.G."/>
        </authorList>
    </citation>
    <scope>NUCLEOTIDE SEQUENCE [LARGE SCALE GENOMIC DNA]</scope>
    <source>
        <strain evidence="5 6">SZMC22713</strain>
    </source>
</reference>